<feature type="compositionally biased region" description="Basic residues" evidence="1">
    <location>
        <begin position="117"/>
        <end position="134"/>
    </location>
</feature>
<name>A0A660HUJ0_9EURY</name>
<dbReference type="RefSeq" id="WP_054297960.1">
    <property type="nucleotide sequence ID" value="NZ_CP032683.1"/>
</dbReference>
<gene>
    <name evidence="2" type="ORF">AOB57_012615</name>
    <name evidence="3" type="ORF">GX302_12090</name>
</gene>
<reference evidence="3 5" key="3">
    <citation type="journal article" date="2020" name="Biotechnol. Biofuels">
        <title>New insights from the biogas microbiome by comprehensive genome-resolved metagenomics of nearly 1600 species originating from multiple anaerobic digesters.</title>
        <authorList>
            <person name="Campanaro S."/>
            <person name="Treu L."/>
            <person name="Rodriguez-R L.M."/>
            <person name="Kovalovszki A."/>
            <person name="Ziels R.M."/>
            <person name="Maus I."/>
            <person name="Zhu X."/>
            <person name="Kougias P.G."/>
            <person name="Basile A."/>
            <person name="Luo G."/>
            <person name="Schluter A."/>
            <person name="Konstantinidis K.T."/>
            <person name="Angelidaki I."/>
        </authorList>
    </citation>
    <scope>NUCLEOTIDE SEQUENCE [LARGE SCALE GENOMIC DNA]</scope>
    <source>
        <strain evidence="3">AS22ysBPME_46</strain>
    </source>
</reference>
<dbReference type="AlphaFoldDB" id="A0A660HUJ0"/>
<organism evidence="2 4">
    <name type="scientific">Methanosarcina flavescens</name>
    <dbReference type="NCBI Taxonomy" id="1715806"/>
    <lineage>
        <taxon>Archaea</taxon>
        <taxon>Methanobacteriati</taxon>
        <taxon>Methanobacteriota</taxon>
        <taxon>Stenosarchaea group</taxon>
        <taxon>Methanomicrobia</taxon>
        <taxon>Methanosarcinales</taxon>
        <taxon>Methanosarcinaceae</taxon>
        <taxon>Methanosarcina</taxon>
    </lineage>
</organism>
<dbReference type="Proteomes" id="UP000053087">
    <property type="component" value="Chromosome"/>
</dbReference>
<evidence type="ECO:0000313" key="3">
    <source>
        <dbReference type="EMBL" id="NLK33525.1"/>
    </source>
</evidence>
<feature type="region of interest" description="Disordered" evidence="1">
    <location>
        <begin position="106"/>
        <end position="134"/>
    </location>
</feature>
<evidence type="ECO:0000313" key="2">
    <source>
        <dbReference type="EMBL" id="AYK15922.1"/>
    </source>
</evidence>
<proteinExistence type="predicted"/>
<accession>A0A660HUJ0</accession>
<keyword evidence="4" id="KW-1185">Reference proteome</keyword>
<dbReference type="GeneID" id="53688962"/>
<dbReference type="EMBL" id="CP032683">
    <property type="protein sequence ID" value="AYK15922.1"/>
    <property type="molecule type" value="Genomic_DNA"/>
</dbReference>
<evidence type="ECO:0000313" key="4">
    <source>
        <dbReference type="Proteomes" id="UP000053087"/>
    </source>
</evidence>
<dbReference type="PROSITE" id="PS51257">
    <property type="entry name" value="PROKAR_LIPOPROTEIN"/>
    <property type="match status" value="1"/>
</dbReference>
<sequence length="134" mass="14753">MKKVGLISLLLIMLLISSGFSGCIGQQKSAEDNNTSTPSYSDTQSGCPSLLSMMFWSSLWHRHVVPNIHAAKSYLNPDSSKRTDISNLNKNIDAKNPTETAEKIGKNSLIYDTGSKSKPKVKTTTPRIRRGGRR</sequence>
<protein>
    <submittedName>
        <fullName evidence="2">Uncharacterized protein</fullName>
    </submittedName>
</protein>
<dbReference type="EMBL" id="JAAYQL010000073">
    <property type="protein sequence ID" value="NLK33525.1"/>
    <property type="molecule type" value="Genomic_DNA"/>
</dbReference>
<reference evidence="2" key="2">
    <citation type="submission" date="2018-10" db="EMBL/GenBank/DDBJ databases">
        <authorList>
            <person name="Fischer M.A."/>
            <person name="Kern T."/>
            <person name="Deppenmeier U."/>
            <person name="Schmitz R.A."/>
            <person name="Rother M."/>
        </authorList>
    </citation>
    <scope>NUCLEOTIDE SEQUENCE</scope>
    <source>
        <strain evidence="2">E03.2</strain>
    </source>
</reference>
<dbReference type="KEGG" id="mfz:AOB57_012615"/>
<evidence type="ECO:0000313" key="5">
    <source>
        <dbReference type="Proteomes" id="UP000585579"/>
    </source>
</evidence>
<reference evidence="2 4" key="1">
    <citation type="journal article" date="2016" name="Int. J. Syst. Evol. Microbiol.">
        <title>Methanosarcina flavescens sp. nov., a methanogenic archaeon isolated from a full-scale anaerobic digester.</title>
        <authorList>
            <person name="Kern T."/>
            <person name="Fischer M.A."/>
            <person name="Deppenmeier U."/>
            <person name="Schmitz R.A."/>
            <person name="Rother M."/>
        </authorList>
    </citation>
    <scope>NUCLEOTIDE SEQUENCE [LARGE SCALE GENOMIC DNA]</scope>
    <source>
        <strain evidence="2 4">E03.2</strain>
    </source>
</reference>
<dbReference type="Proteomes" id="UP000585579">
    <property type="component" value="Unassembled WGS sequence"/>
</dbReference>
<dbReference type="OrthoDB" id="383290at2157"/>
<evidence type="ECO:0000256" key="1">
    <source>
        <dbReference type="SAM" id="MobiDB-lite"/>
    </source>
</evidence>